<comment type="caution">
    <text evidence="2">The sequence shown here is derived from an EMBL/GenBank/DDBJ whole genome shotgun (WGS) entry which is preliminary data.</text>
</comment>
<dbReference type="AlphaFoldDB" id="A0A9D1PIJ8"/>
<evidence type="ECO:0000313" key="3">
    <source>
        <dbReference type="Proteomes" id="UP000886808"/>
    </source>
</evidence>
<protein>
    <submittedName>
        <fullName evidence="2">Methyltransferase</fullName>
    </submittedName>
</protein>
<evidence type="ECO:0000259" key="1">
    <source>
        <dbReference type="Pfam" id="PF05175"/>
    </source>
</evidence>
<dbReference type="CDD" id="cd02440">
    <property type="entry name" value="AdoMet_MTases"/>
    <property type="match status" value="1"/>
</dbReference>
<dbReference type="GO" id="GO:0032259">
    <property type="term" value="P:methylation"/>
    <property type="evidence" value="ECO:0007669"/>
    <property type="project" value="UniProtKB-KW"/>
</dbReference>
<dbReference type="PROSITE" id="PS00092">
    <property type="entry name" value="N6_MTASE"/>
    <property type="match status" value="1"/>
</dbReference>
<keyword evidence="2" id="KW-0808">Transferase</keyword>
<sequence length="235" mass="26016">MQSIENLPNGLDLIQDDDFFKLGQDSTLLSSFAKPRRFANVLDLGCGVGTLALLCWRDDLKITGLELQEGAIEIFSKSIEHNNLQNVKAIQGDLKYIRNYFSHGSMDYVICNPPYFKSGSGRVKALDAHALARMDGEATIEDVAVATSYVLKSGGKCAMVFRPERLITLITALERVRLTPKRLRFVHQTSEKAPSAVLIECRKGGSSDGLVVEPPLIVNNSDGTFTDEYLKIYNK</sequence>
<dbReference type="GO" id="GO:0003676">
    <property type="term" value="F:nucleic acid binding"/>
    <property type="evidence" value="ECO:0007669"/>
    <property type="project" value="InterPro"/>
</dbReference>
<dbReference type="InterPro" id="IPR050210">
    <property type="entry name" value="tRNA_Adenine-N(6)_MTase"/>
</dbReference>
<proteinExistence type="predicted"/>
<dbReference type="GO" id="GO:0008170">
    <property type="term" value="F:N-methyltransferase activity"/>
    <property type="evidence" value="ECO:0007669"/>
    <property type="project" value="UniProtKB-ARBA"/>
</dbReference>
<reference evidence="2" key="2">
    <citation type="submission" date="2021-04" db="EMBL/GenBank/DDBJ databases">
        <authorList>
            <person name="Gilroy R."/>
        </authorList>
    </citation>
    <scope>NUCLEOTIDE SEQUENCE</scope>
    <source>
        <strain evidence="2">CHK193-4272</strain>
    </source>
</reference>
<gene>
    <name evidence="2" type="ORF">H9746_08075</name>
</gene>
<dbReference type="InterPro" id="IPR007848">
    <property type="entry name" value="Small_mtfrase_dom"/>
</dbReference>
<dbReference type="InterPro" id="IPR002052">
    <property type="entry name" value="DNA_methylase_N6_adenine_CS"/>
</dbReference>
<dbReference type="Gene3D" id="3.40.50.150">
    <property type="entry name" value="Vaccinia Virus protein VP39"/>
    <property type="match status" value="1"/>
</dbReference>
<dbReference type="EMBL" id="DXIE01000046">
    <property type="protein sequence ID" value="HIV62778.1"/>
    <property type="molecule type" value="Genomic_DNA"/>
</dbReference>
<dbReference type="PANTHER" id="PTHR47739:SF1">
    <property type="entry name" value="TRNA1(VAL) (ADENINE(37)-N6)-METHYLTRANSFERASE"/>
    <property type="match status" value="1"/>
</dbReference>
<keyword evidence="2" id="KW-0489">Methyltransferase</keyword>
<dbReference type="PANTHER" id="PTHR47739">
    <property type="entry name" value="TRNA1(VAL) (ADENINE(37)-N6)-METHYLTRANSFERASE"/>
    <property type="match status" value="1"/>
</dbReference>
<dbReference type="InterPro" id="IPR029063">
    <property type="entry name" value="SAM-dependent_MTases_sf"/>
</dbReference>
<reference evidence="2" key="1">
    <citation type="journal article" date="2021" name="PeerJ">
        <title>Extensive microbial diversity within the chicken gut microbiome revealed by metagenomics and culture.</title>
        <authorList>
            <person name="Gilroy R."/>
            <person name="Ravi A."/>
            <person name="Getino M."/>
            <person name="Pursley I."/>
            <person name="Horton D.L."/>
            <person name="Alikhan N.F."/>
            <person name="Baker D."/>
            <person name="Gharbi K."/>
            <person name="Hall N."/>
            <person name="Watson M."/>
            <person name="Adriaenssens E.M."/>
            <person name="Foster-Nyarko E."/>
            <person name="Jarju S."/>
            <person name="Secka A."/>
            <person name="Antonio M."/>
            <person name="Oren A."/>
            <person name="Chaudhuri R.R."/>
            <person name="La Ragione R."/>
            <person name="Hildebrand F."/>
            <person name="Pallen M.J."/>
        </authorList>
    </citation>
    <scope>NUCLEOTIDE SEQUENCE</scope>
    <source>
        <strain evidence="2">CHK193-4272</strain>
    </source>
</reference>
<dbReference type="Pfam" id="PF05175">
    <property type="entry name" value="MTS"/>
    <property type="match status" value="1"/>
</dbReference>
<accession>A0A9D1PIJ8</accession>
<dbReference type="SUPFAM" id="SSF53335">
    <property type="entry name" value="S-adenosyl-L-methionine-dependent methyltransferases"/>
    <property type="match status" value="1"/>
</dbReference>
<dbReference type="Proteomes" id="UP000886808">
    <property type="component" value="Unassembled WGS sequence"/>
</dbReference>
<dbReference type="GO" id="GO:0008757">
    <property type="term" value="F:S-adenosylmethionine-dependent methyltransferase activity"/>
    <property type="evidence" value="ECO:0007669"/>
    <property type="project" value="UniProtKB-ARBA"/>
</dbReference>
<evidence type="ECO:0000313" key="2">
    <source>
        <dbReference type="EMBL" id="HIV62778.1"/>
    </source>
</evidence>
<feature type="domain" description="Methyltransferase small" evidence="1">
    <location>
        <begin position="28"/>
        <end position="120"/>
    </location>
</feature>
<organism evidence="2 3">
    <name type="scientific">Candidatus Butyricicoccus avistercoris</name>
    <dbReference type="NCBI Taxonomy" id="2838518"/>
    <lineage>
        <taxon>Bacteria</taxon>
        <taxon>Bacillati</taxon>
        <taxon>Bacillota</taxon>
        <taxon>Clostridia</taxon>
        <taxon>Eubacteriales</taxon>
        <taxon>Butyricicoccaceae</taxon>
        <taxon>Butyricicoccus</taxon>
    </lineage>
</organism>
<name>A0A9D1PIJ8_9FIRM</name>